<evidence type="ECO:0000313" key="8">
    <source>
        <dbReference type="Proteomes" id="UP000216035"/>
    </source>
</evidence>
<dbReference type="InterPro" id="IPR006685">
    <property type="entry name" value="MscS_channel_2nd"/>
</dbReference>
<dbReference type="Pfam" id="PF00924">
    <property type="entry name" value="MS_channel_2nd"/>
    <property type="match status" value="1"/>
</dbReference>
<dbReference type="InterPro" id="IPR010920">
    <property type="entry name" value="LSM_dom_sf"/>
</dbReference>
<dbReference type="GO" id="GO:0016020">
    <property type="term" value="C:membrane"/>
    <property type="evidence" value="ECO:0007669"/>
    <property type="project" value="UniProtKB-SubCell"/>
</dbReference>
<dbReference type="GO" id="GO:0008381">
    <property type="term" value="F:mechanosensitive monoatomic ion channel activity"/>
    <property type="evidence" value="ECO:0007669"/>
    <property type="project" value="InterPro"/>
</dbReference>
<evidence type="ECO:0000256" key="2">
    <source>
        <dbReference type="ARBA" id="ARBA00022692"/>
    </source>
</evidence>
<proteinExistence type="predicted"/>
<comment type="subcellular location">
    <subcellularLocation>
        <location evidence="1">Membrane</location>
    </subcellularLocation>
</comment>
<dbReference type="RefSeq" id="WP_094485683.1">
    <property type="nucleotide sequence ID" value="NZ_NOXX01000172.1"/>
</dbReference>
<evidence type="ECO:0000313" key="7">
    <source>
        <dbReference type="EMBL" id="OYQ46046.1"/>
    </source>
</evidence>
<dbReference type="SUPFAM" id="SSF50182">
    <property type="entry name" value="Sm-like ribonucleoproteins"/>
    <property type="match status" value="1"/>
</dbReference>
<evidence type="ECO:0000256" key="5">
    <source>
        <dbReference type="SAM" id="Phobius"/>
    </source>
</evidence>
<keyword evidence="3 5" id="KW-1133">Transmembrane helix</keyword>
<evidence type="ECO:0000256" key="4">
    <source>
        <dbReference type="ARBA" id="ARBA00023136"/>
    </source>
</evidence>
<dbReference type="InterPro" id="IPR045275">
    <property type="entry name" value="MscS_archaea/bacteria_type"/>
</dbReference>
<dbReference type="Proteomes" id="UP000216035">
    <property type="component" value="Unassembled WGS sequence"/>
</dbReference>
<reference evidence="7 8" key="1">
    <citation type="submission" date="2017-07" db="EMBL/GenBank/DDBJ databases">
        <title>Flavobacterium cyanobacteriorum sp. nov., isolated from cyanobacterial aggregates in a eutrophic lake.</title>
        <authorList>
            <person name="Cai H."/>
        </authorList>
    </citation>
    <scope>NUCLEOTIDE SEQUENCE [LARGE SCALE GENOMIC DNA]</scope>
    <source>
        <strain evidence="7 8">TH167</strain>
    </source>
</reference>
<accession>A0A255ZX81</accession>
<evidence type="ECO:0000256" key="1">
    <source>
        <dbReference type="ARBA" id="ARBA00004370"/>
    </source>
</evidence>
<protein>
    <submittedName>
        <fullName evidence="7">Mechanosensitive ion channel protein MscS</fullName>
    </submittedName>
</protein>
<dbReference type="Gene3D" id="2.30.30.60">
    <property type="match status" value="1"/>
</dbReference>
<dbReference type="InterPro" id="IPR023408">
    <property type="entry name" value="MscS_beta-dom_sf"/>
</dbReference>
<feature type="transmembrane region" description="Helical" evidence="5">
    <location>
        <begin position="47"/>
        <end position="69"/>
    </location>
</feature>
<sequence>MLQSFWAEILATLITLAIVVLVRVLAAKAITEYAKHSQLLAHRANLAIRYTNVFLTVLFFVVVFAIWGVNSDDLFVTFTSLLTILGVAFFAQWSILSNITSGIILLFSLPFKIGDTVKILDKDYPIEAEIEDIKAFHTYLRTKSGEIITIPNTVMMQKGISVINDPTAENQEFTD</sequence>
<dbReference type="Gene3D" id="1.10.287.1260">
    <property type="match status" value="1"/>
</dbReference>
<dbReference type="EMBL" id="NOXX01000172">
    <property type="protein sequence ID" value="OYQ46046.1"/>
    <property type="molecule type" value="Genomic_DNA"/>
</dbReference>
<dbReference type="PANTHER" id="PTHR30221">
    <property type="entry name" value="SMALL-CONDUCTANCE MECHANOSENSITIVE CHANNEL"/>
    <property type="match status" value="1"/>
</dbReference>
<keyword evidence="2 5" id="KW-0812">Transmembrane</keyword>
<organism evidence="7 8">
    <name type="scientific">Flavobacterium aurantiibacter</name>
    <dbReference type="NCBI Taxonomy" id="2023067"/>
    <lineage>
        <taxon>Bacteria</taxon>
        <taxon>Pseudomonadati</taxon>
        <taxon>Bacteroidota</taxon>
        <taxon>Flavobacteriia</taxon>
        <taxon>Flavobacteriales</taxon>
        <taxon>Flavobacteriaceae</taxon>
        <taxon>Flavobacterium</taxon>
    </lineage>
</organism>
<keyword evidence="4 5" id="KW-0472">Membrane</keyword>
<dbReference type="AlphaFoldDB" id="A0A255ZX81"/>
<feature type="domain" description="Mechanosensitive ion channel MscS" evidence="6">
    <location>
        <begin position="95"/>
        <end position="156"/>
    </location>
</feature>
<gene>
    <name evidence="7" type="ORF">CHX27_05105</name>
</gene>
<comment type="caution">
    <text evidence="7">The sequence shown here is derived from an EMBL/GenBank/DDBJ whole genome shotgun (WGS) entry which is preliminary data.</text>
</comment>
<dbReference type="PANTHER" id="PTHR30221:SF8">
    <property type="entry name" value="SMALL-CONDUCTANCE MECHANOSENSITIVE CHANNEL"/>
    <property type="match status" value="1"/>
</dbReference>
<keyword evidence="8" id="KW-1185">Reference proteome</keyword>
<name>A0A255ZX81_9FLAO</name>
<evidence type="ECO:0000259" key="6">
    <source>
        <dbReference type="Pfam" id="PF00924"/>
    </source>
</evidence>
<evidence type="ECO:0000256" key="3">
    <source>
        <dbReference type="ARBA" id="ARBA00022989"/>
    </source>
</evidence>
<feature type="transmembrane region" description="Helical" evidence="5">
    <location>
        <begin position="6"/>
        <end position="26"/>
    </location>
</feature>
<dbReference type="OrthoDB" id="5705501at2"/>